<dbReference type="InterPro" id="IPR007632">
    <property type="entry name" value="Anoctamin"/>
</dbReference>
<dbReference type="PANTHER" id="PTHR12308:SF73">
    <property type="entry name" value="ANOCTAMIN"/>
    <property type="match status" value="1"/>
</dbReference>
<protein>
    <recommendedName>
        <fullName evidence="7">Anoctamin transmembrane domain-containing protein</fullName>
    </recommendedName>
</protein>
<evidence type="ECO:0000313" key="8">
    <source>
        <dbReference type="EMBL" id="OSX73804.1"/>
    </source>
</evidence>
<comment type="subcellular location">
    <subcellularLocation>
        <location evidence="1">Membrane</location>
        <topology evidence="1">Multi-pass membrane protein</topology>
    </subcellularLocation>
</comment>
<feature type="region of interest" description="Disordered" evidence="5">
    <location>
        <begin position="29"/>
        <end position="141"/>
    </location>
</feature>
<keyword evidence="2 6" id="KW-0812">Transmembrane</keyword>
<organism evidence="8 9">
    <name type="scientific">Porphyra umbilicalis</name>
    <name type="common">Purple laver</name>
    <name type="synonym">Red alga</name>
    <dbReference type="NCBI Taxonomy" id="2786"/>
    <lineage>
        <taxon>Eukaryota</taxon>
        <taxon>Rhodophyta</taxon>
        <taxon>Bangiophyceae</taxon>
        <taxon>Bangiales</taxon>
        <taxon>Bangiaceae</taxon>
        <taxon>Porphyra</taxon>
    </lineage>
</organism>
<name>A0A1X6NYV8_PORUM</name>
<dbReference type="Proteomes" id="UP000218209">
    <property type="component" value="Unassembled WGS sequence"/>
</dbReference>
<evidence type="ECO:0000256" key="3">
    <source>
        <dbReference type="ARBA" id="ARBA00022989"/>
    </source>
</evidence>
<dbReference type="EMBL" id="KV918979">
    <property type="protein sequence ID" value="OSX73804.1"/>
    <property type="molecule type" value="Genomic_DNA"/>
</dbReference>
<evidence type="ECO:0000313" key="9">
    <source>
        <dbReference type="Proteomes" id="UP000218209"/>
    </source>
</evidence>
<feature type="transmembrane region" description="Helical" evidence="6">
    <location>
        <begin position="730"/>
        <end position="757"/>
    </location>
</feature>
<feature type="transmembrane region" description="Helical" evidence="6">
    <location>
        <begin position="541"/>
        <end position="561"/>
    </location>
</feature>
<dbReference type="GO" id="GO:0005254">
    <property type="term" value="F:chloride channel activity"/>
    <property type="evidence" value="ECO:0007669"/>
    <property type="project" value="TreeGrafter"/>
</dbReference>
<reference evidence="8 9" key="1">
    <citation type="submission" date="2017-03" db="EMBL/GenBank/DDBJ databases">
        <title>WGS assembly of Porphyra umbilicalis.</title>
        <authorList>
            <person name="Brawley S.H."/>
            <person name="Blouin N.A."/>
            <person name="Ficko-Blean E."/>
            <person name="Wheeler G.L."/>
            <person name="Lohr M."/>
            <person name="Goodson H.V."/>
            <person name="Jenkins J.W."/>
            <person name="Blaby-Haas C.E."/>
            <person name="Helliwell K.E."/>
            <person name="Chan C."/>
            <person name="Marriage T."/>
            <person name="Bhattacharya D."/>
            <person name="Klein A.S."/>
            <person name="Badis Y."/>
            <person name="Brodie J."/>
            <person name="Cao Y."/>
            <person name="Collen J."/>
            <person name="Dittami S.M."/>
            <person name="Gachon C.M."/>
            <person name="Green B.R."/>
            <person name="Karpowicz S."/>
            <person name="Kim J.W."/>
            <person name="Kudahl U."/>
            <person name="Lin S."/>
            <person name="Michel G."/>
            <person name="Mittag M."/>
            <person name="Olson B.J."/>
            <person name="Pangilinan J."/>
            <person name="Peng Y."/>
            <person name="Qiu H."/>
            <person name="Shu S."/>
            <person name="Singer J.T."/>
            <person name="Smith A.G."/>
            <person name="Sprecher B.N."/>
            <person name="Wagner V."/>
            <person name="Wang W."/>
            <person name="Wang Z.-Y."/>
            <person name="Yan J."/>
            <person name="Yarish C."/>
            <person name="Zoeuner-Riek S."/>
            <person name="Zhuang Y."/>
            <person name="Zou Y."/>
            <person name="Lindquist E.A."/>
            <person name="Grimwood J."/>
            <person name="Barry K."/>
            <person name="Rokhsar D.S."/>
            <person name="Schmutz J."/>
            <person name="Stiller J.W."/>
            <person name="Grossman A.R."/>
            <person name="Prochnik S.E."/>
        </authorList>
    </citation>
    <scope>NUCLEOTIDE SEQUENCE [LARGE SCALE GENOMIC DNA]</scope>
    <source>
        <strain evidence="8">4086291</strain>
    </source>
</reference>
<gene>
    <name evidence="8" type="ORF">BU14_0327s0015</name>
</gene>
<feature type="transmembrane region" description="Helical" evidence="6">
    <location>
        <begin position="341"/>
        <end position="359"/>
    </location>
</feature>
<feature type="compositionally biased region" description="Pro residues" evidence="5">
    <location>
        <begin position="463"/>
        <end position="474"/>
    </location>
</feature>
<feature type="transmembrane region" description="Helical" evidence="6">
    <location>
        <begin position="497"/>
        <end position="521"/>
    </location>
</feature>
<feature type="transmembrane region" description="Helical" evidence="6">
    <location>
        <begin position="303"/>
        <end position="329"/>
    </location>
</feature>
<keyword evidence="4 6" id="KW-0472">Membrane</keyword>
<dbReference type="PANTHER" id="PTHR12308">
    <property type="entry name" value="ANOCTAMIN"/>
    <property type="match status" value="1"/>
</dbReference>
<evidence type="ECO:0000256" key="6">
    <source>
        <dbReference type="SAM" id="Phobius"/>
    </source>
</evidence>
<proteinExistence type="predicted"/>
<feature type="domain" description="Anoctamin transmembrane" evidence="7">
    <location>
        <begin position="492"/>
        <end position="857"/>
    </location>
</feature>
<evidence type="ECO:0000256" key="1">
    <source>
        <dbReference type="ARBA" id="ARBA00004141"/>
    </source>
</evidence>
<feature type="compositionally biased region" description="Low complexity" evidence="5">
    <location>
        <begin position="60"/>
        <end position="75"/>
    </location>
</feature>
<evidence type="ECO:0000256" key="5">
    <source>
        <dbReference type="SAM" id="MobiDB-lite"/>
    </source>
</evidence>
<accession>A0A1X6NYV8</accession>
<evidence type="ECO:0000256" key="2">
    <source>
        <dbReference type="ARBA" id="ARBA00022692"/>
    </source>
</evidence>
<keyword evidence="9" id="KW-1185">Reference proteome</keyword>
<keyword evidence="3 6" id="KW-1133">Transmembrane helix</keyword>
<dbReference type="GO" id="GO:0016020">
    <property type="term" value="C:membrane"/>
    <property type="evidence" value="ECO:0007669"/>
    <property type="project" value="UniProtKB-SubCell"/>
</dbReference>
<dbReference type="Pfam" id="PF04547">
    <property type="entry name" value="Anoctamin"/>
    <property type="match status" value="2"/>
</dbReference>
<sequence length="909" mass="96308">MLVGVGGGGSVSPPCACGAAADALRAAPWARRRLRGSSSSPRPRVARGRPCVAPPPASGAAWPTASGGRAAAAVPGGDGAPPRHERRWGGAAEDPPPPPSAAASAPDAASERESLSSADGSVDGGGAGGGSDSDARDARDAATRGHRVRLLAALTSAGFSVSQLVDPVLGRVLVRVALDEGALKRKAAAAPLRCRLRDEYGGGWLAYTPARDGAFVNARRSGCYFSPADRTLLIQQTLASKAAWGAHIAVDAEVYAGHLIKVFAVHEPPVRDALVDAMVWTGLGNLWWTPPWAQLRDYVGARVAMYFAFLSFYTQMLLPIVGVSVPTYVAYRSVSSGEALAALRLGYAVVLVIWSTLFLERWKRYNAAKCLEWGLTRDAADTSAEHTSASVRRVVRASKGTAGAPAGGGGAKAGADDSVGWGDTADALDGDAASSGDVAHAGVPLSRSSSAAAAAAAAAAVPPADPPPPSPPPDDGLTLDDLPHQPWAAHARLRRPILLSISLTVFIAALVATGSFFLLLYRREVSRFSAVPLVSRFVPGIVQGVMIIILDPLWRLFALRLTRWENHRTTAGMLDSLVYKRFAFMFVANYGNLFYLAFVRPYIGGRADEPCTASYATGEPDCTVELEYQLLSVIITKSTLQQLIEVAVPWVASAAQGAWARTVHERARRRRLELRRRWRLGRGADVEGGGGPPPPPPTSAAAEAAARSSRYVREARMLPYAHTVEDYGELVIQFGFVALFGAAFPLVCLVALVNNYVETRTDAFKILALFERINADQSGAIDAWLPLLEGLAALSVVTNCGVLVFTARVFDTLGGGWEWWARLLAFFVAEHLLGLVKLVAKAAIKDVPNATVRALARQRFDAARFWGVGWTDAMRGQALGTVPPDVTAAWEAVAGHFDDGTDSEAEAEA</sequence>
<feature type="compositionally biased region" description="Gly residues" evidence="5">
    <location>
        <begin position="122"/>
        <end position="131"/>
    </location>
</feature>
<feature type="region of interest" description="Disordered" evidence="5">
    <location>
        <begin position="456"/>
        <end position="481"/>
    </location>
</feature>
<evidence type="ECO:0000256" key="4">
    <source>
        <dbReference type="ARBA" id="ARBA00023136"/>
    </source>
</evidence>
<dbReference type="InterPro" id="IPR049452">
    <property type="entry name" value="Anoctamin_TM"/>
</dbReference>
<evidence type="ECO:0000259" key="7">
    <source>
        <dbReference type="Pfam" id="PF04547"/>
    </source>
</evidence>
<feature type="domain" description="Anoctamin transmembrane" evidence="7">
    <location>
        <begin position="295"/>
        <end position="377"/>
    </location>
</feature>
<dbReference type="AlphaFoldDB" id="A0A1X6NYV8"/>
<feature type="transmembrane region" description="Helical" evidence="6">
    <location>
        <begin position="582"/>
        <end position="603"/>
    </location>
</feature>
<dbReference type="OrthoDB" id="296386at2759"/>